<dbReference type="OrthoDB" id="2824460at2"/>
<comment type="caution">
    <text evidence="1">The sequence shown here is derived from an EMBL/GenBank/DDBJ whole genome shotgun (WGS) entry which is preliminary data.</text>
</comment>
<dbReference type="AlphaFoldDB" id="A0A3D8GLP9"/>
<dbReference type="EMBL" id="QNQT01000012">
    <property type="protein sequence ID" value="RDU35262.1"/>
    <property type="molecule type" value="Genomic_DNA"/>
</dbReference>
<accession>A0A3D8GLP9</accession>
<evidence type="ECO:0000313" key="1">
    <source>
        <dbReference type="EMBL" id="RDU35262.1"/>
    </source>
</evidence>
<organism evidence="1 2">
    <name type="scientific">Neobacillus piezotolerans</name>
    <dbReference type="NCBI Taxonomy" id="2259171"/>
    <lineage>
        <taxon>Bacteria</taxon>
        <taxon>Bacillati</taxon>
        <taxon>Bacillota</taxon>
        <taxon>Bacilli</taxon>
        <taxon>Bacillales</taxon>
        <taxon>Bacillaceae</taxon>
        <taxon>Neobacillus</taxon>
    </lineage>
</organism>
<gene>
    <name evidence="1" type="ORF">DRW41_19310</name>
</gene>
<dbReference type="RefSeq" id="WP_115453664.1">
    <property type="nucleotide sequence ID" value="NZ_QNQT01000012.1"/>
</dbReference>
<evidence type="ECO:0000313" key="2">
    <source>
        <dbReference type="Proteomes" id="UP000257144"/>
    </source>
</evidence>
<dbReference type="Proteomes" id="UP000257144">
    <property type="component" value="Unassembled WGS sequence"/>
</dbReference>
<keyword evidence="2" id="KW-1185">Reference proteome</keyword>
<reference evidence="1 2" key="1">
    <citation type="submission" date="2018-07" db="EMBL/GenBank/DDBJ databases">
        <title>Bacillus sp. YLB-04 draft genome sequence.</title>
        <authorList>
            <person name="Yu L."/>
            <person name="Tang X."/>
        </authorList>
    </citation>
    <scope>NUCLEOTIDE SEQUENCE [LARGE SCALE GENOMIC DNA]</scope>
    <source>
        <strain evidence="1 2">YLB-04</strain>
    </source>
</reference>
<protein>
    <submittedName>
        <fullName evidence="1">Uncharacterized protein</fullName>
    </submittedName>
</protein>
<name>A0A3D8GLP9_9BACI</name>
<sequence length="243" mass="28111">MFVYYIHIAVPVGKPLSTYLASWEKSRPDPFMFDKADKFRIFRHPGKPVIRLAEDDFGNWYFMTFFTSKRLSGLKWARQSARPAYVEEGTTLPLVSLLEEEGLIPKNEGFDKAYAHTSVRVRSLNEYPPELQARLANTDGEDDPTVIGNIHFLRNTFEGKETRYIAGTETRSFATVTENGPYFNDIHLKTNAFLYLLYYVYFEEHNQLPSNQMVPRLLGNLWASKQSLNTGWNPTLFETEELS</sequence>
<proteinExistence type="predicted"/>